<dbReference type="InterPro" id="IPR006075">
    <property type="entry name" value="Asn/Gln-tRNA_Trfase_suB/E_cat"/>
</dbReference>
<evidence type="ECO:0000313" key="13">
    <source>
        <dbReference type="EMBL" id="KKU43010.1"/>
    </source>
</evidence>
<dbReference type="PROSITE" id="PS01234">
    <property type="entry name" value="GATB"/>
    <property type="match status" value="1"/>
</dbReference>
<evidence type="ECO:0000256" key="7">
    <source>
        <dbReference type="ARBA" id="ARBA00024799"/>
    </source>
</evidence>
<dbReference type="GO" id="GO:0016740">
    <property type="term" value="F:transferase activity"/>
    <property type="evidence" value="ECO:0007669"/>
    <property type="project" value="UniProtKB-KW"/>
</dbReference>
<dbReference type="HAMAP" id="MF_00121">
    <property type="entry name" value="GatB"/>
    <property type="match status" value="1"/>
</dbReference>
<evidence type="ECO:0000256" key="6">
    <source>
        <dbReference type="ARBA" id="ARBA00022917"/>
    </source>
</evidence>
<evidence type="ECO:0000313" key="14">
    <source>
        <dbReference type="Proteomes" id="UP000034487"/>
    </source>
</evidence>
<dbReference type="PATRIC" id="fig|1618335.3.peg.459"/>
<evidence type="ECO:0000256" key="1">
    <source>
        <dbReference type="ARBA" id="ARBA00005306"/>
    </source>
</evidence>
<keyword evidence="13" id="KW-0808">Transferase</keyword>
<dbReference type="InterPro" id="IPR003789">
    <property type="entry name" value="Asn/Gln_tRNA_amidoTrase-B-like"/>
</dbReference>
<feature type="region of interest" description="Disordered" evidence="11">
    <location>
        <begin position="207"/>
        <end position="235"/>
    </location>
</feature>
<dbReference type="InterPro" id="IPR017958">
    <property type="entry name" value="Gln-tRNA_amidoTrfase_suB_CS"/>
</dbReference>
<comment type="catalytic activity">
    <reaction evidence="8 10">
        <text>L-aspartyl-tRNA(Asn) + L-glutamine + ATP + H2O = L-asparaginyl-tRNA(Asn) + L-glutamate + ADP + phosphate + 2 H(+)</text>
        <dbReference type="Rhea" id="RHEA:14513"/>
        <dbReference type="Rhea" id="RHEA-COMP:9674"/>
        <dbReference type="Rhea" id="RHEA-COMP:9677"/>
        <dbReference type="ChEBI" id="CHEBI:15377"/>
        <dbReference type="ChEBI" id="CHEBI:15378"/>
        <dbReference type="ChEBI" id="CHEBI:29985"/>
        <dbReference type="ChEBI" id="CHEBI:30616"/>
        <dbReference type="ChEBI" id="CHEBI:43474"/>
        <dbReference type="ChEBI" id="CHEBI:58359"/>
        <dbReference type="ChEBI" id="CHEBI:78515"/>
        <dbReference type="ChEBI" id="CHEBI:78516"/>
        <dbReference type="ChEBI" id="CHEBI:456216"/>
    </reaction>
</comment>
<dbReference type="EC" id="6.3.5.-" evidence="10"/>
<keyword evidence="6 10" id="KW-0648">Protein biosynthesis</keyword>
<comment type="function">
    <text evidence="7 10">Allows the formation of correctly charged Asn-tRNA(Asn) or Gln-tRNA(Gln) through the transamidation of misacylated Asp-tRNA(Asn) or Glu-tRNA(Gln) in organisms which lack either or both of asparaginyl-tRNA or glutaminyl-tRNA synthetases. The reaction takes place in the presence of glutamine and ATP through an activated phospho-Asp-tRNA(Asn) or phospho-Glu-tRNA(Gln).</text>
</comment>
<protein>
    <recommendedName>
        <fullName evidence="10">Aspartyl/glutamyl-tRNA(Asn/Gln) amidotransferase subunit B</fullName>
        <shortName evidence="10">Asp/Glu-ADT subunit B</shortName>
        <ecNumber evidence="10">6.3.5.-</ecNumber>
    </recommendedName>
</protein>
<evidence type="ECO:0000256" key="9">
    <source>
        <dbReference type="ARBA" id="ARBA00047913"/>
    </source>
</evidence>
<dbReference type="InterPro" id="IPR017959">
    <property type="entry name" value="Asn/Gln-tRNA_amidoTrfase_suB/E"/>
</dbReference>
<dbReference type="Pfam" id="PF02637">
    <property type="entry name" value="GatB_Yqey"/>
    <property type="match status" value="1"/>
</dbReference>
<reference evidence="13 14" key="1">
    <citation type="journal article" date="2015" name="Nature">
        <title>rRNA introns, odd ribosomes, and small enigmatic genomes across a large radiation of phyla.</title>
        <authorList>
            <person name="Brown C.T."/>
            <person name="Hug L.A."/>
            <person name="Thomas B.C."/>
            <person name="Sharon I."/>
            <person name="Castelle C.J."/>
            <person name="Singh A."/>
            <person name="Wilkins M.J."/>
            <person name="Williams K.H."/>
            <person name="Banfield J.F."/>
        </authorList>
    </citation>
    <scope>NUCLEOTIDE SEQUENCE [LARGE SCALE GENOMIC DNA]</scope>
</reference>
<evidence type="ECO:0000256" key="3">
    <source>
        <dbReference type="ARBA" id="ARBA00022598"/>
    </source>
</evidence>
<evidence type="ECO:0000256" key="2">
    <source>
        <dbReference type="ARBA" id="ARBA00011123"/>
    </source>
</evidence>
<dbReference type="SUPFAM" id="SSF55931">
    <property type="entry name" value="Glutamine synthetase/guanido kinase"/>
    <property type="match status" value="1"/>
</dbReference>
<dbReference type="NCBIfam" id="NF004012">
    <property type="entry name" value="PRK05477.1-2"/>
    <property type="match status" value="1"/>
</dbReference>
<keyword evidence="5 10" id="KW-0067">ATP-binding</keyword>
<evidence type="ECO:0000256" key="8">
    <source>
        <dbReference type="ARBA" id="ARBA00047380"/>
    </source>
</evidence>
<keyword evidence="3 10" id="KW-0436">Ligase</keyword>
<keyword evidence="4 10" id="KW-0547">Nucleotide-binding</keyword>
<dbReference type="InterPro" id="IPR014746">
    <property type="entry name" value="Gln_synth/guanido_kin_cat_dom"/>
</dbReference>
<comment type="similarity">
    <text evidence="1 10">Belongs to the GatB/GatE family. GatB subfamily.</text>
</comment>
<dbReference type="SMART" id="SM00845">
    <property type="entry name" value="GatB_Yqey"/>
    <property type="match status" value="1"/>
</dbReference>
<dbReference type="GO" id="GO:0005524">
    <property type="term" value="F:ATP binding"/>
    <property type="evidence" value="ECO:0007669"/>
    <property type="project" value="UniProtKB-KW"/>
</dbReference>
<dbReference type="Proteomes" id="UP000034487">
    <property type="component" value="Unassembled WGS sequence"/>
</dbReference>
<evidence type="ECO:0000259" key="12">
    <source>
        <dbReference type="SMART" id="SM00845"/>
    </source>
</evidence>
<comment type="subunit">
    <text evidence="2 10">Heterotrimer of A, B and C subunits.</text>
</comment>
<dbReference type="InterPro" id="IPR004413">
    <property type="entry name" value="GatB"/>
</dbReference>
<organism evidence="13 14">
    <name type="scientific">Berkelbacteria bacterium GW2011_GWA2_46_7</name>
    <dbReference type="NCBI Taxonomy" id="1618335"/>
    <lineage>
        <taxon>Bacteria</taxon>
        <taxon>Candidatus Berkelbacteria</taxon>
    </lineage>
</organism>
<dbReference type="GO" id="GO:0050566">
    <property type="term" value="F:asparaginyl-tRNA synthase (glutamine-hydrolyzing) activity"/>
    <property type="evidence" value="ECO:0007669"/>
    <property type="project" value="RHEA"/>
</dbReference>
<dbReference type="Pfam" id="PF02934">
    <property type="entry name" value="GatB_N"/>
    <property type="match status" value="2"/>
</dbReference>
<gene>
    <name evidence="10" type="primary">gatB</name>
    <name evidence="13" type="ORF">UX60_C0040G0006</name>
</gene>
<evidence type="ECO:0000256" key="5">
    <source>
        <dbReference type="ARBA" id="ARBA00022840"/>
    </source>
</evidence>
<dbReference type="AlphaFoldDB" id="A0A0G1TC60"/>
<dbReference type="InterPro" id="IPR018027">
    <property type="entry name" value="Asn/Gln_amidotransferase"/>
</dbReference>
<evidence type="ECO:0000256" key="4">
    <source>
        <dbReference type="ARBA" id="ARBA00022741"/>
    </source>
</evidence>
<proteinExistence type="inferred from homology"/>
<dbReference type="FunFam" id="1.10.10.410:FF:000001">
    <property type="entry name" value="Aspartyl/glutamyl-tRNA(Asn/Gln) amidotransferase subunit B"/>
    <property type="match status" value="1"/>
</dbReference>
<dbReference type="EMBL" id="LCMV01000040">
    <property type="protein sequence ID" value="KKU43010.1"/>
    <property type="molecule type" value="Genomic_DNA"/>
</dbReference>
<dbReference type="PANTHER" id="PTHR11659">
    <property type="entry name" value="GLUTAMYL-TRNA GLN AMIDOTRANSFERASE SUBUNIT B MITOCHONDRIAL AND PROKARYOTIC PET112-RELATED"/>
    <property type="match status" value="1"/>
</dbReference>
<evidence type="ECO:0000256" key="11">
    <source>
        <dbReference type="SAM" id="MobiDB-lite"/>
    </source>
</evidence>
<dbReference type="Gene3D" id="1.10.10.410">
    <property type="match status" value="1"/>
</dbReference>
<dbReference type="InterPro" id="IPR023168">
    <property type="entry name" value="GatB_Yqey_C_2"/>
</dbReference>
<comment type="caution">
    <text evidence="13">The sequence shown here is derived from an EMBL/GenBank/DDBJ whole genome shotgun (WGS) entry which is preliminary data.</text>
</comment>
<comment type="catalytic activity">
    <reaction evidence="9 10">
        <text>L-glutamyl-tRNA(Gln) + L-glutamine + ATP + H2O = L-glutaminyl-tRNA(Gln) + L-glutamate + ADP + phosphate + H(+)</text>
        <dbReference type="Rhea" id="RHEA:17521"/>
        <dbReference type="Rhea" id="RHEA-COMP:9681"/>
        <dbReference type="Rhea" id="RHEA-COMP:9684"/>
        <dbReference type="ChEBI" id="CHEBI:15377"/>
        <dbReference type="ChEBI" id="CHEBI:15378"/>
        <dbReference type="ChEBI" id="CHEBI:29985"/>
        <dbReference type="ChEBI" id="CHEBI:30616"/>
        <dbReference type="ChEBI" id="CHEBI:43474"/>
        <dbReference type="ChEBI" id="CHEBI:58359"/>
        <dbReference type="ChEBI" id="CHEBI:78520"/>
        <dbReference type="ChEBI" id="CHEBI:78521"/>
        <dbReference type="ChEBI" id="CHEBI:456216"/>
    </reaction>
</comment>
<dbReference type="SUPFAM" id="SSF89095">
    <property type="entry name" value="GatB/YqeY motif"/>
    <property type="match status" value="1"/>
</dbReference>
<sequence length="482" mass="53242">MTDWTLTVGLEVHVELKTKTKMFCGCANDPFNSRPNINVCPVCYGLPGALPLLNKEAVRLTVELGQALDGKIAPTSFWARKNYFYPDLPKGYQISQSTSPLVEHARIEIDGVKHQIQRIHLEEDAGKSIHSTGSSGSLVNYNRAGVPLMEMVTEPDFHSAEDAKHFCQEIQRIVRALGISDADMEKGQMRCEANISVAPSNWHLAASRTENGQKPAVRDSEEPSGSRGEARSQKLGTKVEVKNINSFRAVEKAIVYEYERQTESLDKGEAVIHETRTWDGITNKTVSMRSKETSADYRYFPEPDLPVVAIEVGAVKSKQLPEDRRRALEEVGVPAAIAQSLVDKQLDDRVLVINSRVPELSKEAAHLLLESTAFAGLGLDDQLGLLTAKKSSGWTKDTLTAVTKEIGEGKSTEEAISNYSETFVLEPIIVEVITTNQSAVNDYKSGKENAIHFLVGQVMAKTKGKANINEVRTELEKYFRGL</sequence>
<accession>A0A0G1TC60</accession>
<dbReference type="GO" id="GO:0050567">
    <property type="term" value="F:glutaminyl-tRNA synthase (glutamine-hydrolyzing) activity"/>
    <property type="evidence" value="ECO:0007669"/>
    <property type="project" value="UniProtKB-UniRule"/>
</dbReference>
<name>A0A0G1TC60_9BACT</name>
<feature type="domain" description="Asn/Gln amidotransferase" evidence="12">
    <location>
        <begin position="367"/>
        <end position="479"/>
    </location>
</feature>
<dbReference type="GO" id="GO:0006412">
    <property type="term" value="P:translation"/>
    <property type="evidence" value="ECO:0007669"/>
    <property type="project" value="UniProtKB-UniRule"/>
</dbReference>
<evidence type="ECO:0000256" key="10">
    <source>
        <dbReference type="HAMAP-Rule" id="MF_00121"/>
    </source>
</evidence>